<dbReference type="PANTHER" id="PTHR10157">
    <property type="entry name" value="DOPAMINE BETA HYDROXYLASE RELATED"/>
    <property type="match status" value="1"/>
</dbReference>
<dbReference type="Proteomes" id="UP000708208">
    <property type="component" value="Unassembled WGS sequence"/>
</dbReference>
<comment type="caution">
    <text evidence="2">The sequence shown here is derived from an EMBL/GenBank/DDBJ whole genome shotgun (WGS) entry which is preliminary data.</text>
</comment>
<gene>
    <name evidence="2" type="ORF">AFUS01_LOCUS24607</name>
</gene>
<evidence type="ECO:0000259" key="1">
    <source>
        <dbReference type="PROSITE" id="PS50836"/>
    </source>
</evidence>
<proteinExistence type="predicted"/>
<dbReference type="EMBL" id="CAJVCH010308931">
    <property type="protein sequence ID" value="CAG7786022.1"/>
    <property type="molecule type" value="Genomic_DNA"/>
</dbReference>
<dbReference type="OrthoDB" id="10003276at2759"/>
<organism evidence="2 3">
    <name type="scientific">Allacma fusca</name>
    <dbReference type="NCBI Taxonomy" id="39272"/>
    <lineage>
        <taxon>Eukaryota</taxon>
        <taxon>Metazoa</taxon>
        <taxon>Ecdysozoa</taxon>
        <taxon>Arthropoda</taxon>
        <taxon>Hexapoda</taxon>
        <taxon>Collembola</taxon>
        <taxon>Symphypleona</taxon>
        <taxon>Sminthuridae</taxon>
        <taxon>Allacma</taxon>
    </lineage>
</organism>
<dbReference type="GO" id="GO:0030667">
    <property type="term" value="C:secretory granule membrane"/>
    <property type="evidence" value="ECO:0007669"/>
    <property type="project" value="TreeGrafter"/>
</dbReference>
<dbReference type="InterPro" id="IPR005018">
    <property type="entry name" value="DOMON_domain"/>
</dbReference>
<feature type="non-terminal residue" evidence="2">
    <location>
        <position position="1"/>
    </location>
</feature>
<reference evidence="2" key="1">
    <citation type="submission" date="2021-06" db="EMBL/GenBank/DDBJ databases">
        <authorList>
            <person name="Hodson N. C."/>
            <person name="Mongue J. A."/>
            <person name="Jaron S. K."/>
        </authorList>
    </citation>
    <scope>NUCLEOTIDE SEQUENCE</scope>
</reference>
<dbReference type="CDD" id="cd09631">
    <property type="entry name" value="DOMON_DOH"/>
    <property type="match status" value="1"/>
</dbReference>
<dbReference type="PANTHER" id="PTHR10157:SF23">
    <property type="entry name" value="MOXD1 HOMOLOG 1"/>
    <property type="match status" value="1"/>
</dbReference>
<keyword evidence="3" id="KW-1185">Reference proteome</keyword>
<dbReference type="GO" id="GO:0006589">
    <property type="term" value="P:octopamine biosynthetic process"/>
    <property type="evidence" value="ECO:0007669"/>
    <property type="project" value="TreeGrafter"/>
</dbReference>
<accession>A0A8J2KCS9</accession>
<dbReference type="GO" id="GO:0005507">
    <property type="term" value="F:copper ion binding"/>
    <property type="evidence" value="ECO:0007669"/>
    <property type="project" value="TreeGrafter"/>
</dbReference>
<feature type="domain" description="DOMON" evidence="1">
    <location>
        <begin position="1"/>
        <end position="33"/>
    </location>
</feature>
<evidence type="ECO:0000313" key="2">
    <source>
        <dbReference type="EMBL" id="CAG7786022.1"/>
    </source>
</evidence>
<evidence type="ECO:0000313" key="3">
    <source>
        <dbReference type="Proteomes" id="UP000708208"/>
    </source>
</evidence>
<protein>
    <recommendedName>
        <fullName evidence="1">DOMON domain-containing protein</fullName>
    </recommendedName>
</protein>
<name>A0A8J2KCS9_9HEXA</name>
<dbReference type="GO" id="GO:0042420">
    <property type="term" value="P:dopamine catabolic process"/>
    <property type="evidence" value="ECO:0007669"/>
    <property type="project" value="TreeGrafter"/>
</dbReference>
<dbReference type="PROSITE" id="PS50836">
    <property type="entry name" value="DOMON"/>
    <property type="match status" value="1"/>
</dbReference>
<sequence length="126" mass="14512">HTTLRVTRIFNTCDNEDVPINANDTTKVIWAVGATDDIKYHNTERGIVSLMLLDKTTCDWNATESESWHINVKTKLPANDTTYWCTAHKSPPYAEKRHIIGFRAKLESADWCWALIPARKYWGAFE</sequence>
<dbReference type="GO" id="GO:0042421">
    <property type="term" value="P:norepinephrine biosynthetic process"/>
    <property type="evidence" value="ECO:0007669"/>
    <property type="project" value="TreeGrafter"/>
</dbReference>
<dbReference type="InterPro" id="IPR000945">
    <property type="entry name" value="DBH-like"/>
</dbReference>
<dbReference type="GO" id="GO:0005615">
    <property type="term" value="C:extracellular space"/>
    <property type="evidence" value="ECO:0007669"/>
    <property type="project" value="TreeGrafter"/>
</dbReference>
<dbReference type="InterPro" id="IPR045266">
    <property type="entry name" value="DOH_DOMON"/>
</dbReference>
<dbReference type="GO" id="GO:0004500">
    <property type="term" value="F:dopamine beta-monooxygenase activity"/>
    <property type="evidence" value="ECO:0007669"/>
    <property type="project" value="InterPro"/>
</dbReference>
<dbReference type="AlphaFoldDB" id="A0A8J2KCS9"/>